<evidence type="ECO:0000256" key="1">
    <source>
        <dbReference type="SAM" id="SignalP"/>
    </source>
</evidence>
<name>A0AAV1JG28_9NEOP</name>
<feature type="signal peptide" evidence="1">
    <location>
        <begin position="1"/>
        <end position="17"/>
    </location>
</feature>
<evidence type="ECO:0000313" key="3">
    <source>
        <dbReference type="Proteomes" id="UP001497472"/>
    </source>
</evidence>
<sequence>MRAFIFITILVVHSATAHLQLEKVAEKVVEKVQSGLKHLKEKAASQLHKLTADFDLQKFHKHLPQPYAKHYVKEHYTRKTPFVIDPYQIERLKHYFEPHHKPVPYHIPHYKP</sequence>
<feature type="chain" id="PRO_5043953964" evidence="1">
    <location>
        <begin position="18"/>
        <end position="112"/>
    </location>
</feature>
<evidence type="ECO:0000313" key="2">
    <source>
        <dbReference type="EMBL" id="CAK1547613.1"/>
    </source>
</evidence>
<proteinExistence type="predicted"/>
<gene>
    <name evidence="2" type="ORF">LNINA_LOCUS7074</name>
</gene>
<comment type="caution">
    <text evidence="2">The sequence shown here is derived from an EMBL/GenBank/DDBJ whole genome shotgun (WGS) entry which is preliminary data.</text>
</comment>
<dbReference type="Proteomes" id="UP001497472">
    <property type="component" value="Unassembled WGS sequence"/>
</dbReference>
<dbReference type="AlphaFoldDB" id="A0AAV1JG28"/>
<accession>A0AAV1JG28</accession>
<keyword evidence="3" id="KW-1185">Reference proteome</keyword>
<reference evidence="2 3" key="1">
    <citation type="submission" date="2023-11" db="EMBL/GenBank/DDBJ databases">
        <authorList>
            <person name="Okamura Y."/>
        </authorList>
    </citation>
    <scope>NUCLEOTIDE SEQUENCE [LARGE SCALE GENOMIC DNA]</scope>
</reference>
<organism evidence="2 3">
    <name type="scientific">Leptosia nina</name>
    <dbReference type="NCBI Taxonomy" id="320188"/>
    <lineage>
        <taxon>Eukaryota</taxon>
        <taxon>Metazoa</taxon>
        <taxon>Ecdysozoa</taxon>
        <taxon>Arthropoda</taxon>
        <taxon>Hexapoda</taxon>
        <taxon>Insecta</taxon>
        <taxon>Pterygota</taxon>
        <taxon>Neoptera</taxon>
        <taxon>Endopterygota</taxon>
        <taxon>Lepidoptera</taxon>
        <taxon>Glossata</taxon>
        <taxon>Ditrysia</taxon>
        <taxon>Papilionoidea</taxon>
        <taxon>Pieridae</taxon>
        <taxon>Pierinae</taxon>
        <taxon>Leptosia</taxon>
    </lineage>
</organism>
<protein>
    <submittedName>
        <fullName evidence="2">Uncharacterized protein</fullName>
    </submittedName>
</protein>
<dbReference type="EMBL" id="CAVLEF010000009">
    <property type="protein sequence ID" value="CAK1547613.1"/>
    <property type="molecule type" value="Genomic_DNA"/>
</dbReference>
<keyword evidence="1" id="KW-0732">Signal</keyword>